<dbReference type="EMBL" id="CP020465">
    <property type="protein sequence ID" value="ASP47353.1"/>
    <property type="molecule type" value="Genomic_DNA"/>
</dbReference>
<proteinExistence type="predicted"/>
<evidence type="ECO:0000313" key="3">
    <source>
        <dbReference type="Proteomes" id="UP000202259"/>
    </source>
</evidence>
<dbReference type="AlphaFoldDB" id="A0A222G6X3"/>
<dbReference type="RefSeq" id="WP_081149960.1">
    <property type="nucleotide sequence ID" value="NZ_CP020465.1"/>
</dbReference>
<protein>
    <recommendedName>
        <fullName evidence="4">NIPSNAP domain-containing protein</fullName>
    </recommendedName>
</protein>
<dbReference type="KEGG" id="cber:B5D82_06000"/>
<accession>A0A222G6X3</accession>
<keyword evidence="3" id="KW-1185">Reference proteome</keyword>
<evidence type="ECO:0008006" key="4">
    <source>
        <dbReference type="Google" id="ProtNLM"/>
    </source>
</evidence>
<dbReference type="OrthoDB" id="6261807at2"/>
<reference evidence="2 3" key="1">
    <citation type="submission" date="2017-08" db="EMBL/GenBank/DDBJ databases">
        <title>Complete genome of Colwellia sp. NB097-1, a psychrophile bacterium ioslated from Bering Sea.</title>
        <authorList>
            <person name="Chen X."/>
        </authorList>
    </citation>
    <scope>NUCLEOTIDE SEQUENCE [LARGE SCALE GENOMIC DNA]</scope>
    <source>
        <strain evidence="2 3">NB097-1</strain>
    </source>
</reference>
<gene>
    <name evidence="2" type="ORF">B5D82_06000</name>
</gene>
<feature type="signal peptide" evidence="1">
    <location>
        <begin position="1"/>
        <end position="21"/>
    </location>
</feature>
<organism evidence="2 3">
    <name type="scientific">Cognaticolwellia beringensis</name>
    <dbReference type="NCBI Taxonomy" id="1967665"/>
    <lineage>
        <taxon>Bacteria</taxon>
        <taxon>Pseudomonadati</taxon>
        <taxon>Pseudomonadota</taxon>
        <taxon>Gammaproteobacteria</taxon>
        <taxon>Alteromonadales</taxon>
        <taxon>Colwelliaceae</taxon>
        <taxon>Cognaticolwellia</taxon>
    </lineage>
</organism>
<name>A0A222G6X3_9GAMM</name>
<dbReference type="Proteomes" id="UP000202259">
    <property type="component" value="Chromosome"/>
</dbReference>
<evidence type="ECO:0000256" key="1">
    <source>
        <dbReference type="SAM" id="SignalP"/>
    </source>
</evidence>
<evidence type="ECO:0000313" key="2">
    <source>
        <dbReference type="EMBL" id="ASP47353.1"/>
    </source>
</evidence>
<sequence length="149" mass="17491">MKHIVKFFGLCCILFAFSSQAELEIYKDYDLGSEIISMTTVRIDPNMEDIYLAGLRESWVKAVRMQKKLGYIKDWKIYGSELPQSGDFNMVLMVIFEKSSDLEPNQEKYNTFMKSWGNANKENSREITKTYPNVRTLTGEYRLREIMIK</sequence>
<keyword evidence="1" id="KW-0732">Signal</keyword>
<feature type="chain" id="PRO_5012962718" description="NIPSNAP domain-containing protein" evidence="1">
    <location>
        <begin position="22"/>
        <end position="149"/>
    </location>
</feature>